<comment type="caution">
    <text evidence="1">The sequence shown here is derived from an EMBL/GenBank/DDBJ whole genome shotgun (WGS) entry which is preliminary data.</text>
</comment>
<organism evidence="1 2">
    <name type="scientific">[Candida] jaroonii</name>
    <dbReference type="NCBI Taxonomy" id="467808"/>
    <lineage>
        <taxon>Eukaryota</taxon>
        <taxon>Fungi</taxon>
        <taxon>Dikarya</taxon>
        <taxon>Ascomycota</taxon>
        <taxon>Saccharomycotina</taxon>
        <taxon>Pichiomycetes</taxon>
        <taxon>Debaryomycetaceae</taxon>
        <taxon>Yamadazyma</taxon>
    </lineage>
</organism>
<evidence type="ECO:0000313" key="2">
    <source>
        <dbReference type="Proteomes" id="UP001152531"/>
    </source>
</evidence>
<gene>
    <name evidence="1" type="ORF">CLIB1444_08S04148</name>
</gene>
<evidence type="ECO:0000313" key="1">
    <source>
        <dbReference type="EMBL" id="CAH6722201.1"/>
    </source>
</evidence>
<reference evidence="1" key="1">
    <citation type="submission" date="2022-06" db="EMBL/GenBank/DDBJ databases">
        <authorList>
            <person name="Legras J.-L."/>
            <person name="Devillers H."/>
            <person name="Grondin C."/>
        </authorList>
    </citation>
    <scope>NUCLEOTIDE SEQUENCE</scope>
    <source>
        <strain evidence="1">CLIB 1444</strain>
    </source>
</reference>
<sequence length="337" mass="38994">MDVLTKIKNYQFKNYQSSSHSIYHRLPLNRRSSVFILLFHHNDDLKVLLSQRSSKLRSFPGHVSLPGGRADTPLEDEWMTSRREMEEELGIPRSNDGLGLLGCEIEKINIMPSYLSRTLSCVRPCIGYLRTFEGFQGLDLKLNPGETSCVFSVSLKDFTWPEKMISEISIDKSTLIERDFKPVKWGGIPWKLRSYMVSRDDDVDWISNVIDLSEESESDMELDPNYKTPQPNEKKSEKLSKKERLQQWGRLGSSKSDAGKIFDVWGLTANIIHDLAVVAYSEPKGEMGEEELIYSLFKNNYMKERNETEKQLISDEIGFNDLLSRQEFNDLKRIYKI</sequence>
<dbReference type="Proteomes" id="UP001152531">
    <property type="component" value="Unassembled WGS sequence"/>
</dbReference>
<protein>
    <submittedName>
        <fullName evidence="1">Peroxisomal coenzyme A diphosphatase 1, peroxisomal</fullName>
    </submittedName>
</protein>
<name>A0ACA9YBP2_9ASCO</name>
<dbReference type="EMBL" id="CALSDN010000008">
    <property type="protein sequence ID" value="CAH6722201.1"/>
    <property type="molecule type" value="Genomic_DNA"/>
</dbReference>
<proteinExistence type="predicted"/>
<accession>A0ACA9YBP2</accession>
<keyword evidence="2" id="KW-1185">Reference proteome</keyword>